<comment type="caution">
    <text evidence="1">The sequence shown here is derived from an EMBL/GenBank/DDBJ whole genome shotgun (WGS) entry which is preliminary data.</text>
</comment>
<evidence type="ECO:0008006" key="3">
    <source>
        <dbReference type="Google" id="ProtNLM"/>
    </source>
</evidence>
<sequence>MKLIEDAREEKQRIKRLKVKACRLLSKALDSSKFSRYLNSPKVQKLMKSDRREREQKVSLRSSSDQTTRCVAFLNFVDVAHVHRPARWHADVDTRPLMYCSLIVNT</sequence>
<name>A0ABD1XQY3_9MARC</name>
<dbReference type="Proteomes" id="UP001605036">
    <property type="component" value="Unassembled WGS sequence"/>
</dbReference>
<accession>A0ABD1XQY3</accession>
<dbReference type="AlphaFoldDB" id="A0ABD1XQY3"/>
<gene>
    <name evidence="1" type="ORF">R1flu_022810</name>
</gene>
<protein>
    <recommendedName>
        <fullName evidence="3">Ribosomal protein S14</fullName>
    </recommendedName>
</protein>
<keyword evidence="2" id="KW-1185">Reference proteome</keyword>
<evidence type="ECO:0000313" key="2">
    <source>
        <dbReference type="Proteomes" id="UP001605036"/>
    </source>
</evidence>
<evidence type="ECO:0000313" key="1">
    <source>
        <dbReference type="EMBL" id="KAL2611118.1"/>
    </source>
</evidence>
<dbReference type="EMBL" id="JBHFFA010000007">
    <property type="protein sequence ID" value="KAL2611118.1"/>
    <property type="molecule type" value="Genomic_DNA"/>
</dbReference>
<organism evidence="1 2">
    <name type="scientific">Riccia fluitans</name>
    <dbReference type="NCBI Taxonomy" id="41844"/>
    <lineage>
        <taxon>Eukaryota</taxon>
        <taxon>Viridiplantae</taxon>
        <taxon>Streptophyta</taxon>
        <taxon>Embryophyta</taxon>
        <taxon>Marchantiophyta</taxon>
        <taxon>Marchantiopsida</taxon>
        <taxon>Marchantiidae</taxon>
        <taxon>Marchantiales</taxon>
        <taxon>Ricciaceae</taxon>
        <taxon>Riccia</taxon>
    </lineage>
</organism>
<reference evidence="1 2" key="1">
    <citation type="submission" date="2024-09" db="EMBL/GenBank/DDBJ databases">
        <title>Chromosome-scale assembly of Riccia fluitans.</title>
        <authorList>
            <person name="Paukszto L."/>
            <person name="Sawicki J."/>
            <person name="Karawczyk K."/>
            <person name="Piernik-Szablinska J."/>
            <person name="Szczecinska M."/>
            <person name="Mazdziarz M."/>
        </authorList>
    </citation>
    <scope>NUCLEOTIDE SEQUENCE [LARGE SCALE GENOMIC DNA]</scope>
    <source>
        <strain evidence="1">Rf_01</strain>
        <tissue evidence="1">Aerial parts of the thallus</tissue>
    </source>
</reference>
<proteinExistence type="predicted"/>